<sequence>MNSSLENGSTGFEGETERTHREAYGLGNNETLVGVFYGPTREGALQRLRPGSEEYLEALKEALNDLTQSGGFTSIRTVKGQDGHVAIIGIPTEEQRAMAAKNREAFAAMRKQAEEK</sequence>
<organism evidence="2 3">
    <name type="scientific">candidate division WWE3 bacterium CG06_land_8_20_14_3_00_42_16</name>
    <dbReference type="NCBI Taxonomy" id="1975083"/>
    <lineage>
        <taxon>Bacteria</taxon>
        <taxon>Katanobacteria</taxon>
    </lineage>
</organism>
<feature type="compositionally biased region" description="Polar residues" evidence="1">
    <location>
        <begin position="1"/>
        <end position="10"/>
    </location>
</feature>
<dbReference type="Proteomes" id="UP000229916">
    <property type="component" value="Unassembled WGS sequence"/>
</dbReference>
<reference evidence="3" key="1">
    <citation type="submission" date="2017-09" db="EMBL/GenBank/DDBJ databases">
        <title>Depth-based differentiation of microbial function through sediment-hosted aquifers and enrichment of novel symbionts in the deep terrestrial subsurface.</title>
        <authorList>
            <person name="Probst A.J."/>
            <person name="Ladd B."/>
            <person name="Jarett J.K."/>
            <person name="Geller-Mcgrath D.E."/>
            <person name="Sieber C.M.K."/>
            <person name="Emerson J.B."/>
            <person name="Anantharaman K."/>
            <person name="Thomas B.C."/>
            <person name="Malmstrom R."/>
            <person name="Stieglmeier M."/>
            <person name="Klingl A."/>
            <person name="Woyke T."/>
            <person name="Ryan C.M."/>
            <person name="Banfield J.F."/>
        </authorList>
    </citation>
    <scope>NUCLEOTIDE SEQUENCE [LARGE SCALE GENOMIC DNA]</scope>
</reference>
<comment type="caution">
    <text evidence="2">The sequence shown here is derived from an EMBL/GenBank/DDBJ whole genome shotgun (WGS) entry which is preliminary data.</text>
</comment>
<evidence type="ECO:0000256" key="1">
    <source>
        <dbReference type="SAM" id="MobiDB-lite"/>
    </source>
</evidence>
<accession>A0A2M7AMZ5</accession>
<evidence type="ECO:0000313" key="2">
    <source>
        <dbReference type="EMBL" id="PIU68745.1"/>
    </source>
</evidence>
<feature type="region of interest" description="Disordered" evidence="1">
    <location>
        <begin position="1"/>
        <end position="25"/>
    </location>
</feature>
<dbReference type="EMBL" id="PEWD01000058">
    <property type="protein sequence ID" value="PIU68745.1"/>
    <property type="molecule type" value="Genomic_DNA"/>
</dbReference>
<gene>
    <name evidence="2" type="ORF">COS81_02800</name>
</gene>
<name>A0A2M7AMZ5_UNCKA</name>
<dbReference type="AlphaFoldDB" id="A0A2M7AMZ5"/>
<protein>
    <submittedName>
        <fullName evidence="2">Uncharacterized protein</fullName>
    </submittedName>
</protein>
<proteinExistence type="predicted"/>
<evidence type="ECO:0000313" key="3">
    <source>
        <dbReference type="Proteomes" id="UP000229916"/>
    </source>
</evidence>